<dbReference type="Proteomes" id="UP000276407">
    <property type="component" value="Chromosome 2"/>
</dbReference>
<accession>A0AAD0XSP2</accession>
<dbReference type="AlphaFoldDB" id="A0AAD0XSP2"/>
<name>A0AAD0XSP2_9LEPT</name>
<reference evidence="1 2" key="1">
    <citation type="submission" date="2018-11" db="EMBL/GenBank/DDBJ databases">
        <title>Complete genome sequence of Leptospira kmetyi isolate LS 001/16 from soil sample associated with a leptospirosis patient in Kelantan.</title>
        <authorList>
            <person name="Muhammad Yusoff F."/>
            <person name="Muhammad Yusoff S."/>
            <person name="Ahmad M.N."/>
            <person name="Yusof N.Y."/>
            <person name="Aziah I."/>
        </authorList>
    </citation>
    <scope>NUCLEOTIDE SEQUENCE [LARGE SCALE GENOMIC DNA]</scope>
    <source>
        <strain evidence="1 2">LS 001/16</strain>
    </source>
</reference>
<dbReference type="KEGG" id="lkm:EFP84_20765"/>
<evidence type="ECO:0000313" key="2">
    <source>
        <dbReference type="Proteomes" id="UP000276407"/>
    </source>
</evidence>
<protein>
    <submittedName>
        <fullName evidence="1">Uncharacterized protein</fullName>
    </submittedName>
</protein>
<dbReference type="EMBL" id="CP033615">
    <property type="protein sequence ID" value="AYV58043.1"/>
    <property type="molecule type" value="Genomic_DNA"/>
</dbReference>
<gene>
    <name evidence="1" type="ORF">EFP84_20765</name>
</gene>
<evidence type="ECO:0000313" key="1">
    <source>
        <dbReference type="EMBL" id="AYV58043.1"/>
    </source>
</evidence>
<sequence>MFQSVVCRKVCRSFFGLFFFYFKATGHIKVKGNLWELPQKGKLSGRGRARNEAKALSVENFCRNSYKFPGKGYDFQNKRLADIKIS</sequence>
<organism evidence="1 2">
    <name type="scientific">Leptospira kmetyi</name>
    <dbReference type="NCBI Taxonomy" id="408139"/>
    <lineage>
        <taxon>Bacteria</taxon>
        <taxon>Pseudomonadati</taxon>
        <taxon>Spirochaetota</taxon>
        <taxon>Spirochaetia</taxon>
        <taxon>Leptospirales</taxon>
        <taxon>Leptospiraceae</taxon>
        <taxon>Leptospira</taxon>
    </lineage>
</organism>
<proteinExistence type="predicted"/>